<comment type="catalytic activity">
    <reaction evidence="18">
        <text>ADP + (deoxyribonucleotide)n-3'-hydroxyl + 5'-phospho-(deoxyribonucleotide)m = (deoxyribonucleotide)n+m + AMP + phosphate.</text>
        <dbReference type="EC" id="6.5.1.7"/>
    </reaction>
</comment>
<dbReference type="EC" id="6.5.1.1" evidence="19"/>
<comment type="cofactor">
    <cofactor evidence="1">
        <name>Mn(2+)</name>
        <dbReference type="ChEBI" id="CHEBI:29035"/>
    </cofactor>
</comment>
<dbReference type="GO" id="GO:0006281">
    <property type="term" value="P:DNA repair"/>
    <property type="evidence" value="ECO:0007669"/>
    <property type="project" value="UniProtKB-UniRule"/>
</dbReference>
<reference evidence="22" key="1">
    <citation type="journal article" date="2020" name="mSystems">
        <title>Genome- and Community-Level Interaction Insights into Carbon Utilization and Element Cycling Functions of Hydrothermarchaeota in Hydrothermal Sediment.</title>
        <authorList>
            <person name="Zhou Z."/>
            <person name="Liu Y."/>
            <person name="Xu W."/>
            <person name="Pan J."/>
            <person name="Luo Z.H."/>
            <person name="Li M."/>
        </authorList>
    </citation>
    <scope>NUCLEOTIDE SEQUENCE [LARGE SCALE GENOMIC DNA]</scope>
    <source>
        <strain evidence="22">SpSt-23</strain>
    </source>
</reference>
<dbReference type="InterPro" id="IPR016059">
    <property type="entry name" value="DNA_ligase_ATP-dep_CS"/>
</dbReference>
<dbReference type="Pfam" id="PF01068">
    <property type="entry name" value="DNA_ligase_A_M"/>
    <property type="match status" value="1"/>
</dbReference>
<keyword evidence="11 19" id="KW-0067">ATP-binding</keyword>
<evidence type="ECO:0000256" key="13">
    <source>
        <dbReference type="ARBA" id="ARBA00023172"/>
    </source>
</evidence>
<comment type="catalytic activity">
    <reaction evidence="17">
        <text>ATP + (deoxyribonucleotide)n-3'-hydroxyl + 5'-phospho-(deoxyribonucleotide)m = (deoxyribonucleotide)n+m + AMP + diphosphate.</text>
        <dbReference type="EC" id="6.5.1.7"/>
    </reaction>
</comment>
<dbReference type="InterPro" id="IPR012340">
    <property type="entry name" value="NA-bd_OB-fold"/>
</dbReference>
<dbReference type="EMBL" id="DSJT01000023">
    <property type="protein sequence ID" value="HEF87555.1"/>
    <property type="molecule type" value="Genomic_DNA"/>
</dbReference>
<dbReference type="Gene3D" id="1.10.3260.10">
    <property type="entry name" value="DNA ligase, ATP-dependent, N-terminal domain"/>
    <property type="match status" value="1"/>
</dbReference>
<dbReference type="FunFam" id="1.10.3260.10:FF:000007">
    <property type="entry name" value="DNA ligase"/>
    <property type="match status" value="1"/>
</dbReference>
<gene>
    <name evidence="19" type="primary">lig</name>
    <name evidence="22" type="ORF">ENP55_04580</name>
</gene>
<feature type="binding site" evidence="19">
    <location>
        <position position="436"/>
    </location>
    <ligand>
        <name>ATP</name>
        <dbReference type="ChEBI" id="CHEBI:30616"/>
    </ligand>
</feature>
<dbReference type="InterPro" id="IPR012309">
    <property type="entry name" value="DNA_ligase_ATP-dep_C"/>
</dbReference>
<dbReference type="GO" id="GO:0005524">
    <property type="term" value="F:ATP binding"/>
    <property type="evidence" value="ECO:0007669"/>
    <property type="project" value="UniProtKB-UniRule"/>
</dbReference>
<evidence type="ECO:0000259" key="21">
    <source>
        <dbReference type="PROSITE" id="PS50160"/>
    </source>
</evidence>
<feature type="binding site" evidence="19">
    <location>
        <position position="267"/>
    </location>
    <ligand>
        <name>ATP</name>
        <dbReference type="ChEBI" id="CHEBI:30616"/>
    </ligand>
</feature>
<evidence type="ECO:0000256" key="17">
    <source>
        <dbReference type="ARBA" id="ARBA00051615"/>
    </source>
</evidence>
<dbReference type="Gene3D" id="3.30.470.30">
    <property type="entry name" value="DNA ligase/mRNA capping enzyme"/>
    <property type="match status" value="1"/>
</dbReference>
<dbReference type="FunFam" id="3.30.470.30:FF:000012">
    <property type="entry name" value="Probable DNA ligase"/>
    <property type="match status" value="1"/>
</dbReference>
<comment type="cofactor">
    <cofactor evidence="2 19">
        <name>Mg(2+)</name>
        <dbReference type="ChEBI" id="CHEBI:18420"/>
    </cofactor>
</comment>
<dbReference type="Pfam" id="PF04675">
    <property type="entry name" value="DNA_ligase_A_N"/>
    <property type="match status" value="1"/>
</dbReference>
<evidence type="ECO:0000256" key="20">
    <source>
        <dbReference type="RuleBase" id="RU004196"/>
    </source>
</evidence>
<comment type="caution">
    <text evidence="22">The sequence shown here is derived from an EMBL/GenBank/DDBJ whole genome shotgun (WGS) entry which is preliminary data.</text>
</comment>
<dbReference type="HAMAP" id="MF_00407">
    <property type="entry name" value="DNA_ligase"/>
    <property type="match status" value="1"/>
</dbReference>
<evidence type="ECO:0000256" key="15">
    <source>
        <dbReference type="ARBA" id="ARBA00023306"/>
    </source>
</evidence>
<dbReference type="AlphaFoldDB" id="A0A7C2BKU0"/>
<accession>A0A7C2BKU0</accession>
<feature type="binding site" evidence="19">
    <location>
        <position position="359"/>
    </location>
    <ligand>
        <name>ATP</name>
        <dbReference type="ChEBI" id="CHEBI:30616"/>
    </ligand>
</feature>
<dbReference type="PANTHER" id="PTHR45674:SF4">
    <property type="entry name" value="DNA LIGASE 1"/>
    <property type="match status" value="1"/>
</dbReference>
<keyword evidence="7 19" id="KW-0235">DNA replication</keyword>
<keyword evidence="13 19" id="KW-0233">DNA recombination</keyword>
<dbReference type="NCBIfam" id="TIGR00574">
    <property type="entry name" value="dnl1"/>
    <property type="match status" value="1"/>
</dbReference>
<dbReference type="FunFam" id="2.40.50.140:FF:000062">
    <property type="entry name" value="DNA ligase"/>
    <property type="match status" value="1"/>
</dbReference>
<dbReference type="SUPFAM" id="SSF117018">
    <property type="entry name" value="ATP-dependent DNA ligase DNA-binding domain"/>
    <property type="match status" value="1"/>
</dbReference>
<feature type="binding site" evidence="19">
    <location>
        <position position="442"/>
    </location>
    <ligand>
        <name>ATP</name>
        <dbReference type="ChEBI" id="CHEBI:30616"/>
    </ligand>
</feature>
<dbReference type="GO" id="GO:0003910">
    <property type="term" value="F:DNA ligase (ATP) activity"/>
    <property type="evidence" value="ECO:0007669"/>
    <property type="project" value="UniProtKB-UniRule"/>
</dbReference>
<dbReference type="GO" id="GO:0003677">
    <property type="term" value="F:DNA binding"/>
    <property type="evidence" value="ECO:0007669"/>
    <property type="project" value="InterPro"/>
</dbReference>
<comment type="similarity">
    <text evidence="3 19 20">Belongs to the ATP-dependent DNA ligase family.</text>
</comment>
<evidence type="ECO:0000313" key="22">
    <source>
        <dbReference type="EMBL" id="HEF87555.1"/>
    </source>
</evidence>
<keyword evidence="12 19" id="KW-0460">Magnesium</keyword>
<evidence type="ECO:0000256" key="7">
    <source>
        <dbReference type="ARBA" id="ARBA00022705"/>
    </source>
</evidence>
<comment type="function">
    <text evidence="19">DNA ligase that seals nicks in double-stranded DNA during DNA replication, DNA recombination and DNA repair.</text>
</comment>
<comment type="catalytic activity">
    <reaction evidence="16">
        <text>GTP + (deoxyribonucleotide)n-3'-hydroxyl + 5'-phospho-(deoxyribonucleotide)m = (deoxyribonucleotide)n+m + GMP + diphosphate.</text>
        <dbReference type="EC" id="6.5.1.7"/>
    </reaction>
</comment>
<dbReference type="CDD" id="cd07901">
    <property type="entry name" value="Adenylation_DNA_ligase_Arch_LigB"/>
    <property type="match status" value="1"/>
</dbReference>
<evidence type="ECO:0000256" key="5">
    <source>
        <dbReference type="ARBA" id="ARBA00022598"/>
    </source>
</evidence>
<keyword evidence="9 19" id="KW-0547">Nucleotide-binding</keyword>
<dbReference type="GO" id="GO:0051301">
    <property type="term" value="P:cell division"/>
    <property type="evidence" value="ECO:0007669"/>
    <property type="project" value="UniProtKB-KW"/>
</dbReference>
<evidence type="ECO:0000256" key="3">
    <source>
        <dbReference type="ARBA" id="ARBA00007572"/>
    </source>
</evidence>
<evidence type="ECO:0000256" key="10">
    <source>
        <dbReference type="ARBA" id="ARBA00022763"/>
    </source>
</evidence>
<evidence type="ECO:0000256" key="18">
    <source>
        <dbReference type="ARBA" id="ARBA00052066"/>
    </source>
</evidence>
<name>A0A7C2BKU0_9CREN</name>
<dbReference type="InterPro" id="IPR022865">
    <property type="entry name" value="DNA_ligae_ATP-dep_bac/arc"/>
</dbReference>
<dbReference type="Gene3D" id="2.40.50.140">
    <property type="entry name" value="Nucleic acid-binding proteins"/>
    <property type="match status" value="1"/>
</dbReference>
<evidence type="ECO:0000256" key="16">
    <source>
        <dbReference type="ARBA" id="ARBA00050126"/>
    </source>
</evidence>
<dbReference type="GO" id="GO:0006310">
    <property type="term" value="P:DNA recombination"/>
    <property type="evidence" value="ECO:0007669"/>
    <property type="project" value="UniProtKB-UniRule"/>
</dbReference>
<evidence type="ECO:0000256" key="2">
    <source>
        <dbReference type="ARBA" id="ARBA00001946"/>
    </source>
</evidence>
<dbReference type="PROSITE" id="PS50160">
    <property type="entry name" value="DNA_LIGASE_A3"/>
    <property type="match status" value="1"/>
</dbReference>
<dbReference type="InterPro" id="IPR036599">
    <property type="entry name" value="DNA_ligase_N_sf"/>
</dbReference>
<proteinExistence type="inferred from homology"/>
<evidence type="ECO:0000256" key="19">
    <source>
        <dbReference type="HAMAP-Rule" id="MF_00407"/>
    </source>
</evidence>
<dbReference type="InterPro" id="IPR012310">
    <property type="entry name" value="DNA_ligase_ATP-dep_cent"/>
</dbReference>
<evidence type="ECO:0000256" key="14">
    <source>
        <dbReference type="ARBA" id="ARBA00023204"/>
    </source>
</evidence>
<keyword evidence="5 19" id="KW-0436">Ligase</keyword>
<keyword evidence="14 19" id="KW-0234">DNA repair</keyword>
<dbReference type="GO" id="GO:0046872">
    <property type="term" value="F:metal ion binding"/>
    <property type="evidence" value="ECO:0007669"/>
    <property type="project" value="UniProtKB-KW"/>
</dbReference>
<evidence type="ECO:0000256" key="8">
    <source>
        <dbReference type="ARBA" id="ARBA00022723"/>
    </source>
</evidence>
<dbReference type="InterPro" id="IPR050191">
    <property type="entry name" value="ATP-dep_DNA_ligase"/>
</dbReference>
<dbReference type="PANTHER" id="PTHR45674">
    <property type="entry name" value="DNA LIGASE 1/3 FAMILY MEMBER"/>
    <property type="match status" value="1"/>
</dbReference>
<evidence type="ECO:0000256" key="4">
    <source>
        <dbReference type="ARBA" id="ARBA00013308"/>
    </source>
</evidence>
<evidence type="ECO:0000256" key="12">
    <source>
        <dbReference type="ARBA" id="ARBA00022842"/>
    </source>
</evidence>
<feature type="binding site" evidence="19">
    <location>
        <position position="289"/>
    </location>
    <ligand>
        <name>ATP</name>
        <dbReference type="ChEBI" id="CHEBI:30616"/>
    </ligand>
</feature>
<keyword evidence="8 19" id="KW-0479">Metal-binding</keyword>
<evidence type="ECO:0000256" key="6">
    <source>
        <dbReference type="ARBA" id="ARBA00022618"/>
    </source>
</evidence>
<comment type="catalytic activity">
    <reaction evidence="19">
        <text>ATP + (deoxyribonucleotide)n-3'-hydroxyl + 5'-phospho-(deoxyribonucleotide)m = (deoxyribonucleotide)n+m + AMP + diphosphate.</text>
        <dbReference type="EC" id="6.5.1.1"/>
    </reaction>
</comment>
<feature type="active site" description="N6-AMP-lysine intermediate" evidence="19">
    <location>
        <position position="269"/>
    </location>
</feature>
<dbReference type="PROSITE" id="PS00333">
    <property type="entry name" value="DNA_LIGASE_A2"/>
    <property type="match status" value="1"/>
</dbReference>
<evidence type="ECO:0000256" key="11">
    <source>
        <dbReference type="ARBA" id="ARBA00022840"/>
    </source>
</evidence>
<evidence type="ECO:0000256" key="1">
    <source>
        <dbReference type="ARBA" id="ARBA00001936"/>
    </source>
</evidence>
<keyword evidence="6 19" id="KW-0132">Cell division</keyword>
<feature type="binding site" evidence="19">
    <location>
        <position position="319"/>
    </location>
    <ligand>
        <name>ATP</name>
        <dbReference type="ChEBI" id="CHEBI:30616"/>
    </ligand>
</feature>
<keyword evidence="15 19" id="KW-0131">Cell cycle</keyword>
<keyword evidence="10 19" id="KW-0227">DNA damage</keyword>
<feature type="binding site" evidence="19">
    <location>
        <position position="274"/>
    </location>
    <ligand>
        <name>ATP</name>
        <dbReference type="ChEBI" id="CHEBI:30616"/>
    </ligand>
</feature>
<dbReference type="Pfam" id="PF04679">
    <property type="entry name" value="DNA_ligase_A_C"/>
    <property type="match status" value="1"/>
</dbReference>
<dbReference type="GO" id="GO:0006273">
    <property type="term" value="P:lagging strand elongation"/>
    <property type="evidence" value="ECO:0007669"/>
    <property type="project" value="TreeGrafter"/>
</dbReference>
<feature type="domain" description="ATP-dependent DNA ligase family profile" evidence="21">
    <location>
        <begin position="347"/>
        <end position="482"/>
    </location>
</feature>
<dbReference type="PROSITE" id="PS00697">
    <property type="entry name" value="DNA_LIGASE_A1"/>
    <property type="match status" value="1"/>
</dbReference>
<dbReference type="SUPFAM" id="SSF50249">
    <property type="entry name" value="Nucleic acid-binding proteins"/>
    <property type="match status" value="1"/>
</dbReference>
<dbReference type="InterPro" id="IPR012308">
    <property type="entry name" value="DNA_ligase_ATP-dep_N"/>
</dbReference>
<dbReference type="GO" id="GO:0071897">
    <property type="term" value="P:DNA biosynthetic process"/>
    <property type="evidence" value="ECO:0007669"/>
    <property type="project" value="InterPro"/>
</dbReference>
<evidence type="ECO:0000256" key="9">
    <source>
        <dbReference type="ARBA" id="ARBA00022741"/>
    </source>
</evidence>
<dbReference type="CDD" id="cd07969">
    <property type="entry name" value="OBF_DNA_ligase_I"/>
    <property type="match status" value="1"/>
</dbReference>
<sequence length="611" mass="69037">MSQVPRDLPFSVIVDFFKKLETTTARTQLTAILVNLFKQTPPDVIDKVVYLIQARLWPDWKGLPELGIAEKLLIKAISLSTHSSEKVVEEILKSKGDAGLTVEALKTRLSEKGKGVTLFSFVEKKHELTVNKVYEVLTRIALAQGEGSKDLKIRLLAGLLSDASPEEAKYIVRFVEGKLRLGVGDATIMDALSIVYAGGAHLRPVIERAYNLRADLGEVAKILASQGVEAIKQITPMVGIPIRPMLAERLSDPKEILEKVEGEAFVEYKYDGERAQIHKDGNKIIIYSRRLENITHQYPDVVEMALKNIKAEKAILEGEIVAYDPSTGELKPFQELMHRKRKYDIHVAIKENPVKVFLFDLLYENGVDYTVKKLIERRKRLEEIVNQTEEFRIAEYIRTSDPGELEKFFLQAISEGAEGIMVKALHEGSIYQAGTRGWLWIKFKRDYRSEMVDTVDLVVVGAFYGRGRRGGKFGTLLMASYNPENDTFETVCKVGSGFTDEDLEKIPEMLKPFIRDRKPLRVVAEMEPDVWVEPALVAEIIGAELTLSPVHTCAYGKIKPEAGVSIRFPRFIRWREDKKPEDATTSDELVEMYRLQLRKISEKAAPTGEEA</sequence>
<organism evidence="22">
    <name type="scientific">Thermosphaera aggregans</name>
    <dbReference type="NCBI Taxonomy" id="54254"/>
    <lineage>
        <taxon>Archaea</taxon>
        <taxon>Thermoproteota</taxon>
        <taxon>Thermoprotei</taxon>
        <taxon>Desulfurococcales</taxon>
        <taxon>Desulfurococcaceae</taxon>
        <taxon>Thermosphaera</taxon>
    </lineage>
</organism>
<dbReference type="SUPFAM" id="SSF56091">
    <property type="entry name" value="DNA ligase/mRNA capping enzyme, catalytic domain"/>
    <property type="match status" value="1"/>
</dbReference>
<dbReference type="InterPro" id="IPR000977">
    <property type="entry name" value="DNA_ligase_ATP-dep"/>
</dbReference>
<protein>
    <recommendedName>
        <fullName evidence="4 19">DNA ligase</fullName>
        <ecNumber evidence="19">6.5.1.1</ecNumber>
    </recommendedName>
    <alternativeName>
        <fullName evidence="19">Polydeoxyribonucleotide synthase [ATP]</fullName>
    </alternativeName>
</protein>